<sequence>MYMYAIMLNRRPSAVACLMCVAILIFLFPHGSALARDSVTQPNVPMIGDYAGELREKQPRKDGFTHVDTPRLVRRLQEMGVNTYFYLIWHSASDWDDLRLEFLPAAKEAGIDVWVYLVPPSEARERRSEPYGTDYVAWMRAVGHLSRSFSNLKGVVMDDFNHNLSVFTPDYLRRMRAAGHEANPHLRFYPQIYQPAIRKELLSRYRGLFDGIVMTYRDGIYRNTQRTQQLEHQVTQISRLLHREGLPFVLMVHASKLSATPANPSARYVNETLRAGLSRLTQGELQGLITYVLQKDWFPETRDRLAKVGHGYGCLFVPPGSHPPAGRSGELKQVVFPEGPPPYRLTFYHRVIAPARLPAGQYIQEILVNGNRVWSQDAAIASRKNWQQKKLDLTPWLKGKREAVLQLRLARKQTGSRSWLFAAFDHLEATGFKMENPEFETAIGWTAYADHPAIIGETLVYDPRRRMRVYLQTMTLFRAYRWQEEIASALPEEFQKQREDFRNHLLQGRPTQALSSLDSLLKPFRQSSLESQHRLLQEGEMLKRLLSIAQ</sequence>
<dbReference type="InterPro" id="IPR017853">
    <property type="entry name" value="GH"/>
</dbReference>
<dbReference type="SUPFAM" id="SSF51445">
    <property type="entry name" value="(Trans)glycosidases"/>
    <property type="match status" value="1"/>
</dbReference>
<dbReference type="Proteomes" id="UP001185012">
    <property type="component" value="Unassembled WGS sequence"/>
</dbReference>
<comment type="caution">
    <text evidence="2">The sequence shown here is derived from an EMBL/GenBank/DDBJ whole genome shotgun (WGS) entry which is preliminary data.</text>
</comment>
<evidence type="ECO:0000313" key="3">
    <source>
        <dbReference type="Proteomes" id="UP001185012"/>
    </source>
</evidence>
<evidence type="ECO:0008006" key="4">
    <source>
        <dbReference type="Google" id="ProtNLM"/>
    </source>
</evidence>
<accession>A0ABU1IJQ8</accession>
<gene>
    <name evidence="2" type="ORF">JOE21_001006</name>
</gene>
<keyword evidence="3" id="KW-1185">Reference proteome</keyword>
<organism evidence="2 3">
    <name type="scientific">Desmospora profundinema</name>
    <dbReference type="NCBI Taxonomy" id="1571184"/>
    <lineage>
        <taxon>Bacteria</taxon>
        <taxon>Bacillati</taxon>
        <taxon>Bacillota</taxon>
        <taxon>Bacilli</taxon>
        <taxon>Bacillales</taxon>
        <taxon>Thermoactinomycetaceae</taxon>
        <taxon>Desmospora</taxon>
    </lineage>
</organism>
<keyword evidence="1" id="KW-0732">Signal</keyword>
<feature type="signal peptide" evidence="1">
    <location>
        <begin position="1"/>
        <end position="35"/>
    </location>
</feature>
<reference evidence="2 3" key="1">
    <citation type="submission" date="2023-07" db="EMBL/GenBank/DDBJ databases">
        <title>Genomic Encyclopedia of Type Strains, Phase IV (KMG-IV): sequencing the most valuable type-strain genomes for metagenomic binning, comparative biology and taxonomic classification.</title>
        <authorList>
            <person name="Goeker M."/>
        </authorList>
    </citation>
    <scope>NUCLEOTIDE SEQUENCE [LARGE SCALE GENOMIC DNA]</scope>
    <source>
        <strain evidence="2 3">DSM 45903</strain>
    </source>
</reference>
<dbReference type="RefSeq" id="WP_309863113.1">
    <property type="nucleotide sequence ID" value="NZ_JAVDQG010000002.1"/>
</dbReference>
<dbReference type="EMBL" id="JAVDQG010000002">
    <property type="protein sequence ID" value="MDR6225015.1"/>
    <property type="molecule type" value="Genomic_DNA"/>
</dbReference>
<feature type="chain" id="PRO_5047100510" description="Glycosyl hydrolase-like 10 domain-containing protein" evidence="1">
    <location>
        <begin position="36"/>
        <end position="550"/>
    </location>
</feature>
<evidence type="ECO:0000256" key="1">
    <source>
        <dbReference type="SAM" id="SignalP"/>
    </source>
</evidence>
<name>A0ABU1IJQ8_9BACL</name>
<protein>
    <recommendedName>
        <fullName evidence="4">Glycosyl hydrolase-like 10 domain-containing protein</fullName>
    </recommendedName>
</protein>
<evidence type="ECO:0000313" key="2">
    <source>
        <dbReference type="EMBL" id="MDR6225015.1"/>
    </source>
</evidence>
<proteinExistence type="predicted"/>